<evidence type="ECO:0000313" key="7">
    <source>
        <dbReference type="Proteomes" id="UP001597128"/>
    </source>
</evidence>
<dbReference type="PROSITE" id="PS50930">
    <property type="entry name" value="HTH_LYTTR"/>
    <property type="match status" value="1"/>
</dbReference>
<comment type="caution">
    <text evidence="6">The sequence shown here is derived from an EMBL/GenBank/DDBJ whole genome shotgun (WGS) entry which is preliminary data.</text>
</comment>
<evidence type="ECO:0000256" key="3">
    <source>
        <dbReference type="SAM" id="MobiDB-lite"/>
    </source>
</evidence>
<feature type="modified residue" description="4-aspartylphosphate" evidence="2">
    <location>
        <position position="60"/>
    </location>
</feature>
<sequence>MASQQLLIQLLIVDDEPLARQRLRDLVGDVGGYNIVGEAANGVEAMALLQSQPVDIMLVDIRMPVMDGIELAQHIGKLATPPNLIFTTAYDHYALQAFDLNAIDYLLKPIRAERLAAALAKARPLQAKQSQALQALQQPPQHLSIHERGKVLLIPLAEVLYLRAELKYVTVRTLEKSYLLEASLNQLEHSYAERFVRVHRNALVARDAIAGYAKQRVTKTEKTGSEQAGSEQTGGEQSGAEAGESSWVVLIKGLDETLVVSRRHQHVIRAV</sequence>
<evidence type="ECO:0000259" key="5">
    <source>
        <dbReference type="PROSITE" id="PS50930"/>
    </source>
</evidence>
<name>A0ABW3FCL8_9PROT</name>
<dbReference type="PANTHER" id="PTHR48111">
    <property type="entry name" value="REGULATOR OF RPOS"/>
    <property type="match status" value="1"/>
</dbReference>
<dbReference type="RefSeq" id="WP_379058467.1">
    <property type="nucleotide sequence ID" value="NZ_JBHTKB010000003.1"/>
</dbReference>
<dbReference type="InterPro" id="IPR039420">
    <property type="entry name" value="WalR-like"/>
</dbReference>
<dbReference type="Proteomes" id="UP001597128">
    <property type="component" value="Unassembled WGS sequence"/>
</dbReference>
<dbReference type="PANTHER" id="PTHR48111:SF3">
    <property type="entry name" value="TRANSCRIPTIONAL REGULATORY PROTEIN BTSR"/>
    <property type="match status" value="1"/>
</dbReference>
<evidence type="ECO:0000313" key="6">
    <source>
        <dbReference type="EMBL" id="MFD0914534.1"/>
    </source>
</evidence>
<feature type="compositionally biased region" description="Low complexity" evidence="3">
    <location>
        <begin position="225"/>
        <end position="241"/>
    </location>
</feature>
<feature type="domain" description="Response regulatory" evidence="4">
    <location>
        <begin position="9"/>
        <end position="123"/>
    </location>
</feature>
<proteinExistence type="predicted"/>
<gene>
    <name evidence="6" type="ORF">ACFQ1Z_13310</name>
</gene>
<dbReference type="EMBL" id="JBHTKB010000003">
    <property type="protein sequence ID" value="MFD0914534.1"/>
    <property type="molecule type" value="Genomic_DNA"/>
</dbReference>
<accession>A0ABW3FCL8</accession>
<dbReference type="InterPro" id="IPR001789">
    <property type="entry name" value="Sig_transdc_resp-reg_receiver"/>
</dbReference>
<dbReference type="SUPFAM" id="SSF52172">
    <property type="entry name" value="CheY-like"/>
    <property type="match status" value="1"/>
</dbReference>
<evidence type="ECO:0000259" key="4">
    <source>
        <dbReference type="PROSITE" id="PS50110"/>
    </source>
</evidence>
<dbReference type="Gene3D" id="3.40.50.2300">
    <property type="match status" value="1"/>
</dbReference>
<feature type="domain" description="HTH LytTR-type" evidence="5">
    <location>
        <begin position="143"/>
        <end position="215"/>
    </location>
</feature>
<dbReference type="SMART" id="SM00448">
    <property type="entry name" value="REC"/>
    <property type="match status" value="1"/>
</dbReference>
<organism evidence="6 7">
    <name type="scientific">Methylophilus luteus</name>
    <dbReference type="NCBI Taxonomy" id="640108"/>
    <lineage>
        <taxon>Bacteria</taxon>
        <taxon>Pseudomonadati</taxon>
        <taxon>Pseudomonadota</taxon>
        <taxon>Betaproteobacteria</taxon>
        <taxon>Nitrosomonadales</taxon>
        <taxon>Methylophilaceae</taxon>
        <taxon>Methylophilus</taxon>
    </lineage>
</organism>
<evidence type="ECO:0000256" key="1">
    <source>
        <dbReference type="ARBA" id="ARBA00023125"/>
    </source>
</evidence>
<dbReference type="Gene3D" id="2.40.50.1020">
    <property type="entry name" value="LytTr DNA-binding domain"/>
    <property type="match status" value="1"/>
</dbReference>
<dbReference type="Pfam" id="PF00072">
    <property type="entry name" value="Response_reg"/>
    <property type="match status" value="1"/>
</dbReference>
<reference evidence="7" key="1">
    <citation type="journal article" date="2019" name="Int. J. Syst. Evol. Microbiol.">
        <title>The Global Catalogue of Microorganisms (GCM) 10K type strain sequencing project: providing services to taxonomists for standard genome sequencing and annotation.</title>
        <authorList>
            <consortium name="The Broad Institute Genomics Platform"/>
            <consortium name="The Broad Institute Genome Sequencing Center for Infectious Disease"/>
            <person name="Wu L."/>
            <person name="Ma J."/>
        </authorList>
    </citation>
    <scope>NUCLEOTIDE SEQUENCE [LARGE SCALE GENOMIC DNA]</scope>
    <source>
        <strain evidence="7">CCUG 58412</strain>
    </source>
</reference>
<dbReference type="Pfam" id="PF04397">
    <property type="entry name" value="LytTR"/>
    <property type="match status" value="1"/>
</dbReference>
<dbReference type="InterPro" id="IPR011006">
    <property type="entry name" value="CheY-like_superfamily"/>
</dbReference>
<feature type="region of interest" description="Disordered" evidence="3">
    <location>
        <begin position="217"/>
        <end position="241"/>
    </location>
</feature>
<evidence type="ECO:0000256" key="2">
    <source>
        <dbReference type="PROSITE-ProRule" id="PRU00169"/>
    </source>
</evidence>
<keyword evidence="7" id="KW-1185">Reference proteome</keyword>
<keyword evidence="2" id="KW-0597">Phosphoprotein</keyword>
<keyword evidence="1" id="KW-0238">DNA-binding</keyword>
<protein>
    <submittedName>
        <fullName evidence="6">LytR/AlgR family response regulator transcription factor</fullName>
    </submittedName>
</protein>
<dbReference type="SMART" id="SM00850">
    <property type="entry name" value="LytTR"/>
    <property type="match status" value="1"/>
</dbReference>
<dbReference type="PROSITE" id="PS50110">
    <property type="entry name" value="RESPONSE_REGULATORY"/>
    <property type="match status" value="1"/>
</dbReference>
<dbReference type="InterPro" id="IPR007492">
    <property type="entry name" value="LytTR_DNA-bd_dom"/>
</dbReference>